<feature type="compositionally biased region" description="Basic and acidic residues" evidence="1">
    <location>
        <begin position="15"/>
        <end position="28"/>
    </location>
</feature>
<evidence type="ECO:0000256" key="1">
    <source>
        <dbReference type="SAM" id="MobiDB-lite"/>
    </source>
</evidence>
<gene>
    <name evidence="2" type="ORF">AVEN_111153_1</name>
</gene>
<dbReference type="Proteomes" id="UP000499080">
    <property type="component" value="Unassembled WGS sequence"/>
</dbReference>
<accession>A0A4Y2SCZ7</accession>
<sequence>MQFIVSSASRHKSCSSHETRERRKKDISAIPRRERPLPAFDIAFLKHTIIHFLQFIVRDPVLRVVTPRRSRERVRSSGSTVELAGSPFLCFFRFSWPTLDCVGCPASRPPHVCPYLDFLSVSRWPTRRCGPLPVGAGVGASPRTRPPPVMRICSPMRESTSMTMR</sequence>
<evidence type="ECO:0000313" key="3">
    <source>
        <dbReference type="Proteomes" id="UP000499080"/>
    </source>
</evidence>
<dbReference type="AlphaFoldDB" id="A0A4Y2SCZ7"/>
<dbReference type="EMBL" id="BGPR01021024">
    <property type="protein sequence ID" value="GBN85937.1"/>
    <property type="molecule type" value="Genomic_DNA"/>
</dbReference>
<organism evidence="2 3">
    <name type="scientific">Araneus ventricosus</name>
    <name type="common">Orbweaver spider</name>
    <name type="synonym">Epeira ventricosa</name>
    <dbReference type="NCBI Taxonomy" id="182803"/>
    <lineage>
        <taxon>Eukaryota</taxon>
        <taxon>Metazoa</taxon>
        <taxon>Ecdysozoa</taxon>
        <taxon>Arthropoda</taxon>
        <taxon>Chelicerata</taxon>
        <taxon>Arachnida</taxon>
        <taxon>Araneae</taxon>
        <taxon>Araneomorphae</taxon>
        <taxon>Entelegynae</taxon>
        <taxon>Araneoidea</taxon>
        <taxon>Araneidae</taxon>
        <taxon>Araneus</taxon>
    </lineage>
</organism>
<protein>
    <submittedName>
        <fullName evidence="2">Uncharacterized protein</fullName>
    </submittedName>
</protein>
<keyword evidence="3" id="KW-1185">Reference proteome</keyword>
<name>A0A4Y2SCZ7_ARAVE</name>
<reference evidence="2 3" key="1">
    <citation type="journal article" date="2019" name="Sci. Rep.">
        <title>Orb-weaving spider Araneus ventricosus genome elucidates the spidroin gene catalogue.</title>
        <authorList>
            <person name="Kono N."/>
            <person name="Nakamura H."/>
            <person name="Ohtoshi R."/>
            <person name="Moran D.A.P."/>
            <person name="Shinohara A."/>
            <person name="Yoshida Y."/>
            <person name="Fujiwara M."/>
            <person name="Mori M."/>
            <person name="Tomita M."/>
            <person name="Arakawa K."/>
        </authorList>
    </citation>
    <scope>NUCLEOTIDE SEQUENCE [LARGE SCALE GENOMIC DNA]</scope>
</reference>
<comment type="caution">
    <text evidence="2">The sequence shown here is derived from an EMBL/GenBank/DDBJ whole genome shotgun (WGS) entry which is preliminary data.</text>
</comment>
<feature type="region of interest" description="Disordered" evidence="1">
    <location>
        <begin position="1"/>
        <end position="28"/>
    </location>
</feature>
<evidence type="ECO:0000313" key="2">
    <source>
        <dbReference type="EMBL" id="GBN85937.1"/>
    </source>
</evidence>
<proteinExistence type="predicted"/>